<dbReference type="PROSITE" id="PS51257">
    <property type="entry name" value="PROKAR_LIPOPROTEIN"/>
    <property type="match status" value="1"/>
</dbReference>
<gene>
    <name evidence="2" type="ORF">NCTC12929_01679</name>
</gene>
<name>A0A7Z8YP65_9FLAO</name>
<proteinExistence type="predicted"/>
<sequence>MEEKSIYIIGFSLYLPVLIACIILYLKNNITNIKFLISSVLFVAIFNIIYLISIRILDNSYEGILLVYASIVLNLISIPTIIVLFILRFFLKK</sequence>
<comment type="caution">
    <text evidence="2">The sequence shown here is derived from an EMBL/GenBank/DDBJ whole genome shotgun (WGS) entry which is preliminary data.</text>
</comment>
<feature type="transmembrane region" description="Helical" evidence="1">
    <location>
        <begin position="6"/>
        <end position="26"/>
    </location>
</feature>
<organism evidence="2 3">
    <name type="scientific">Bergeyella zoohelcum</name>
    <dbReference type="NCBI Taxonomy" id="1015"/>
    <lineage>
        <taxon>Bacteria</taxon>
        <taxon>Pseudomonadati</taxon>
        <taxon>Bacteroidota</taxon>
        <taxon>Flavobacteriia</taxon>
        <taxon>Flavobacteriales</taxon>
        <taxon>Weeksellaceae</taxon>
        <taxon>Bergeyella</taxon>
    </lineage>
</organism>
<feature type="transmembrane region" description="Helical" evidence="1">
    <location>
        <begin position="65"/>
        <end position="91"/>
    </location>
</feature>
<evidence type="ECO:0000313" key="3">
    <source>
        <dbReference type="Proteomes" id="UP000270205"/>
    </source>
</evidence>
<evidence type="ECO:0000256" key="1">
    <source>
        <dbReference type="SAM" id="Phobius"/>
    </source>
</evidence>
<feature type="transmembrane region" description="Helical" evidence="1">
    <location>
        <begin position="33"/>
        <end position="53"/>
    </location>
</feature>
<dbReference type="Proteomes" id="UP000270205">
    <property type="component" value="Unassembled WGS sequence"/>
</dbReference>
<dbReference type="EMBL" id="UYIV01000001">
    <property type="protein sequence ID" value="VDH04929.1"/>
    <property type="molecule type" value="Genomic_DNA"/>
</dbReference>
<dbReference type="AlphaFoldDB" id="A0A7Z8YP65"/>
<keyword evidence="1" id="KW-0472">Membrane</keyword>
<protein>
    <submittedName>
        <fullName evidence="2">Uncharacterized protein</fullName>
    </submittedName>
</protein>
<keyword evidence="1" id="KW-0812">Transmembrane</keyword>
<evidence type="ECO:0000313" key="2">
    <source>
        <dbReference type="EMBL" id="VDH04929.1"/>
    </source>
</evidence>
<accession>A0A7Z8YP65</accession>
<keyword evidence="1" id="KW-1133">Transmembrane helix</keyword>
<reference evidence="2 3" key="1">
    <citation type="submission" date="2018-11" db="EMBL/GenBank/DDBJ databases">
        <authorList>
            <consortium name="Pathogen Informatics"/>
        </authorList>
    </citation>
    <scope>NUCLEOTIDE SEQUENCE [LARGE SCALE GENOMIC DNA]</scope>
    <source>
        <strain evidence="2 3">NCTC12929</strain>
    </source>
</reference>